<protein>
    <submittedName>
        <fullName evidence="1">Uncharacterized protein</fullName>
    </submittedName>
</protein>
<keyword evidence="2" id="KW-1185">Reference proteome</keyword>
<dbReference type="EMBL" id="JAGYWB010000012">
    <property type="protein sequence ID" value="KAI0502474.1"/>
    <property type="molecule type" value="Genomic_DNA"/>
</dbReference>
<evidence type="ECO:0000313" key="1">
    <source>
        <dbReference type="EMBL" id="KAI0502474.1"/>
    </source>
</evidence>
<gene>
    <name evidence="1" type="ORF">KFK09_017427</name>
</gene>
<dbReference type="Proteomes" id="UP000829196">
    <property type="component" value="Unassembled WGS sequence"/>
</dbReference>
<evidence type="ECO:0000313" key="2">
    <source>
        <dbReference type="Proteomes" id="UP000829196"/>
    </source>
</evidence>
<name>A0A8T3B2H3_DENNO</name>
<proteinExistence type="predicted"/>
<organism evidence="1 2">
    <name type="scientific">Dendrobium nobile</name>
    <name type="common">Orchid</name>
    <dbReference type="NCBI Taxonomy" id="94219"/>
    <lineage>
        <taxon>Eukaryota</taxon>
        <taxon>Viridiplantae</taxon>
        <taxon>Streptophyta</taxon>
        <taxon>Embryophyta</taxon>
        <taxon>Tracheophyta</taxon>
        <taxon>Spermatophyta</taxon>
        <taxon>Magnoliopsida</taxon>
        <taxon>Liliopsida</taxon>
        <taxon>Asparagales</taxon>
        <taxon>Orchidaceae</taxon>
        <taxon>Epidendroideae</taxon>
        <taxon>Malaxideae</taxon>
        <taxon>Dendrobiinae</taxon>
        <taxon>Dendrobium</taxon>
    </lineage>
</organism>
<accession>A0A8T3B2H3</accession>
<comment type="caution">
    <text evidence="1">The sequence shown here is derived from an EMBL/GenBank/DDBJ whole genome shotgun (WGS) entry which is preliminary data.</text>
</comment>
<sequence>MRKVKSLKNKFIGNNKYCVFPLLEVQHVERSEALQYWFEVGVAAEDECLLSWLIEMVLSYYLKLKEFTPFPSKLKSLKIEDIGWKTLNRCSISNSISLKNLEFITVKRSHILLTYLTLNVEIRNDKN</sequence>
<dbReference type="AlphaFoldDB" id="A0A8T3B2H3"/>
<reference evidence="1" key="1">
    <citation type="journal article" date="2022" name="Front. Genet.">
        <title>Chromosome-Scale Assembly of the Dendrobium nobile Genome Provides Insights Into the Molecular Mechanism of the Biosynthesis of the Medicinal Active Ingredient of Dendrobium.</title>
        <authorList>
            <person name="Xu Q."/>
            <person name="Niu S.-C."/>
            <person name="Li K.-L."/>
            <person name="Zheng P.-J."/>
            <person name="Zhang X.-J."/>
            <person name="Jia Y."/>
            <person name="Liu Y."/>
            <person name="Niu Y.-X."/>
            <person name="Yu L.-H."/>
            <person name="Chen D.-F."/>
            <person name="Zhang G.-Q."/>
        </authorList>
    </citation>
    <scope>NUCLEOTIDE SEQUENCE</scope>
    <source>
        <tissue evidence="1">Leaf</tissue>
    </source>
</reference>